<name>A0A812KM94_9DINO</name>
<evidence type="ECO:0000313" key="5">
    <source>
        <dbReference type="Proteomes" id="UP000604046"/>
    </source>
</evidence>
<evidence type="ECO:0000256" key="3">
    <source>
        <dbReference type="SAM" id="MobiDB-lite"/>
    </source>
</evidence>
<sequence length="172" mass="18996">MEARWELVKPLEGTQRPRKRYQHSAVVDVASRSLIIFGGIDRAGGMFNDVRAFSLEAKEWAVLGQASGPKNNGPWPSWPSARYGHSTILDSAAHAMVIFGGSDADCRNDTWFFSLEERRWSCDQTATSLGKDTGTPRSSTPRPRGWCSSEATAEVKINWMICSSWSSRPSAG</sequence>
<dbReference type="InterPro" id="IPR015915">
    <property type="entry name" value="Kelch-typ_b-propeller"/>
</dbReference>
<comment type="caution">
    <text evidence="4">The sequence shown here is derived from an EMBL/GenBank/DDBJ whole genome shotgun (WGS) entry which is preliminary data.</text>
</comment>
<evidence type="ECO:0000313" key="4">
    <source>
        <dbReference type="EMBL" id="CAE7232447.1"/>
    </source>
</evidence>
<dbReference type="SUPFAM" id="SSF117281">
    <property type="entry name" value="Kelch motif"/>
    <property type="match status" value="1"/>
</dbReference>
<keyword evidence="1" id="KW-0880">Kelch repeat</keyword>
<protein>
    <submittedName>
        <fullName evidence="4">GefF protein</fullName>
    </submittedName>
</protein>
<dbReference type="PANTHER" id="PTHR46093">
    <property type="entry name" value="ACYL-COA-BINDING DOMAIN-CONTAINING PROTEIN 5"/>
    <property type="match status" value="1"/>
</dbReference>
<dbReference type="Proteomes" id="UP000604046">
    <property type="component" value="Unassembled WGS sequence"/>
</dbReference>
<dbReference type="Gene3D" id="2.120.10.80">
    <property type="entry name" value="Kelch-type beta propeller"/>
    <property type="match status" value="2"/>
</dbReference>
<proteinExistence type="predicted"/>
<dbReference type="PANTHER" id="PTHR46093:SF18">
    <property type="entry name" value="FIBRONECTIN TYPE-III DOMAIN-CONTAINING PROTEIN"/>
    <property type="match status" value="1"/>
</dbReference>
<dbReference type="AlphaFoldDB" id="A0A812KM94"/>
<reference evidence="4" key="1">
    <citation type="submission" date="2021-02" db="EMBL/GenBank/DDBJ databases">
        <authorList>
            <person name="Dougan E. K."/>
            <person name="Rhodes N."/>
            <person name="Thang M."/>
            <person name="Chan C."/>
        </authorList>
    </citation>
    <scope>NUCLEOTIDE SEQUENCE</scope>
</reference>
<dbReference type="EMBL" id="CAJNDS010000765">
    <property type="protein sequence ID" value="CAE7232447.1"/>
    <property type="molecule type" value="Genomic_DNA"/>
</dbReference>
<keyword evidence="5" id="KW-1185">Reference proteome</keyword>
<gene>
    <name evidence="4" type="primary">gefF</name>
    <name evidence="4" type="ORF">SNAT2548_LOCUS9622</name>
</gene>
<evidence type="ECO:0000256" key="2">
    <source>
        <dbReference type="ARBA" id="ARBA00022737"/>
    </source>
</evidence>
<accession>A0A812KM94</accession>
<keyword evidence="2" id="KW-0677">Repeat</keyword>
<feature type="region of interest" description="Disordered" evidence="3">
    <location>
        <begin position="126"/>
        <end position="146"/>
    </location>
</feature>
<feature type="compositionally biased region" description="Polar residues" evidence="3">
    <location>
        <begin position="126"/>
        <end position="141"/>
    </location>
</feature>
<evidence type="ECO:0000256" key="1">
    <source>
        <dbReference type="ARBA" id="ARBA00022441"/>
    </source>
</evidence>
<organism evidence="4 5">
    <name type="scientific">Symbiodinium natans</name>
    <dbReference type="NCBI Taxonomy" id="878477"/>
    <lineage>
        <taxon>Eukaryota</taxon>
        <taxon>Sar</taxon>
        <taxon>Alveolata</taxon>
        <taxon>Dinophyceae</taxon>
        <taxon>Suessiales</taxon>
        <taxon>Symbiodiniaceae</taxon>
        <taxon>Symbiodinium</taxon>
    </lineage>
</organism>
<dbReference type="OrthoDB" id="45365at2759"/>